<accession>A0A0C3DHU0</accession>
<dbReference type="AlphaFoldDB" id="A0A0C3DHU0"/>
<reference evidence="1 2" key="1">
    <citation type="submission" date="2014-04" db="EMBL/GenBank/DDBJ databases">
        <authorList>
            <consortium name="DOE Joint Genome Institute"/>
            <person name="Kuo A."/>
            <person name="Kohler A."/>
            <person name="Nagy L.G."/>
            <person name="Floudas D."/>
            <person name="Copeland A."/>
            <person name="Barry K.W."/>
            <person name="Cichocki N."/>
            <person name="Veneault-Fourrey C."/>
            <person name="LaButti K."/>
            <person name="Lindquist E.A."/>
            <person name="Lipzen A."/>
            <person name="Lundell T."/>
            <person name="Morin E."/>
            <person name="Murat C."/>
            <person name="Sun H."/>
            <person name="Tunlid A."/>
            <person name="Henrissat B."/>
            <person name="Grigoriev I.V."/>
            <person name="Hibbett D.S."/>
            <person name="Martin F."/>
            <person name="Nordberg H.P."/>
            <person name="Cantor M.N."/>
            <person name="Hua S.X."/>
        </authorList>
    </citation>
    <scope>NUCLEOTIDE SEQUENCE [LARGE SCALE GENOMIC DNA]</scope>
    <source>
        <strain evidence="1 2">Foug A</strain>
    </source>
</reference>
<gene>
    <name evidence="1" type="ORF">SCLCIDRAFT_134354</name>
</gene>
<evidence type="ECO:0000313" key="1">
    <source>
        <dbReference type="EMBL" id="KIM55601.1"/>
    </source>
</evidence>
<reference evidence="2" key="2">
    <citation type="submission" date="2015-01" db="EMBL/GenBank/DDBJ databases">
        <title>Evolutionary Origins and Diversification of the Mycorrhizal Mutualists.</title>
        <authorList>
            <consortium name="DOE Joint Genome Institute"/>
            <consortium name="Mycorrhizal Genomics Consortium"/>
            <person name="Kohler A."/>
            <person name="Kuo A."/>
            <person name="Nagy L.G."/>
            <person name="Floudas D."/>
            <person name="Copeland A."/>
            <person name="Barry K.W."/>
            <person name="Cichocki N."/>
            <person name="Veneault-Fourrey C."/>
            <person name="LaButti K."/>
            <person name="Lindquist E.A."/>
            <person name="Lipzen A."/>
            <person name="Lundell T."/>
            <person name="Morin E."/>
            <person name="Murat C."/>
            <person name="Riley R."/>
            <person name="Ohm R."/>
            <person name="Sun H."/>
            <person name="Tunlid A."/>
            <person name="Henrissat B."/>
            <person name="Grigoriev I.V."/>
            <person name="Hibbett D.S."/>
            <person name="Martin F."/>
        </authorList>
    </citation>
    <scope>NUCLEOTIDE SEQUENCE [LARGE SCALE GENOMIC DNA]</scope>
    <source>
        <strain evidence="2">Foug A</strain>
    </source>
</reference>
<organism evidence="1 2">
    <name type="scientific">Scleroderma citrinum Foug A</name>
    <dbReference type="NCBI Taxonomy" id="1036808"/>
    <lineage>
        <taxon>Eukaryota</taxon>
        <taxon>Fungi</taxon>
        <taxon>Dikarya</taxon>
        <taxon>Basidiomycota</taxon>
        <taxon>Agaricomycotina</taxon>
        <taxon>Agaricomycetes</taxon>
        <taxon>Agaricomycetidae</taxon>
        <taxon>Boletales</taxon>
        <taxon>Sclerodermatineae</taxon>
        <taxon>Sclerodermataceae</taxon>
        <taxon>Scleroderma</taxon>
    </lineage>
</organism>
<evidence type="ECO:0000313" key="2">
    <source>
        <dbReference type="Proteomes" id="UP000053989"/>
    </source>
</evidence>
<protein>
    <submittedName>
        <fullName evidence="1">Uncharacterized protein</fullName>
    </submittedName>
</protein>
<dbReference type="Proteomes" id="UP000053989">
    <property type="component" value="Unassembled WGS sequence"/>
</dbReference>
<feature type="non-terminal residue" evidence="1">
    <location>
        <position position="1"/>
    </location>
</feature>
<dbReference type="InParanoid" id="A0A0C3DHU0"/>
<keyword evidence="2" id="KW-1185">Reference proteome</keyword>
<dbReference type="EMBL" id="KN822131">
    <property type="protein sequence ID" value="KIM55601.1"/>
    <property type="molecule type" value="Genomic_DNA"/>
</dbReference>
<sequence length="128" mass="14563">ALAAFLDFCYIVHQSTLEEADLNALDNALQHFETERVIFETEGIHSDSISIPQIHALKHYREAIELFGAPNGISTSIIESKHIRAVKMPYQRSNKNEELGQVLLINQHQDKLAQFQAKCFDKGKPIKF</sequence>
<dbReference type="HOGENOM" id="CLU_006344_6_2_1"/>
<name>A0A0C3DHU0_9AGAM</name>
<dbReference type="STRING" id="1036808.A0A0C3DHU0"/>
<proteinExistence type="predicted"/>
<dbReference type="OrthoDB" id="3246013at2759"/>